<feature type="coiled-coil region" evidence="1">
    <location>
        <begin position="590"/>
        <end position="617"/>
    </location>
</feature>
<organism evidence="2 3">
    <name type="scientific">Teretinema zuelzerae</name>
    <dbReference type="NCBI Taxonomy" id="156"/>
    <lineage>
        <taxon>Bacteria</taxon>
        <taxon>Pseudomonadati</taxon>
        <taxon>Spirochaetota</taxon>
        <taxon>Spirochaetia</taxon>
        <taxon>Spirochaetales</taxon>
        <taxon>Treponemataceae</taxon>
        <taxon>Teretinema</taxon>
    </lineage>
</organism>
<keyword evidence="3" id="KW-1185">Reference proteome</keyword>
<dbReference type="RefSeq" id="WP_230754611.1">
    <property type="nucleotide sequence ID" value="NZ_JAINWA010000001.1"/>
</dbReference>
<protein>
    <submittedName>
        <fullName evidence="2">DUF4139 domain-containing protein</fullName>
    </submittedName>
</protein>
<name>A0AAE3JIK7_9SPIR</name>
<dbReference type="AlphaFoldDB" id="A0AAE3JIK7"/>
<keyword evidence="1" id="KW-0175">Coiled coil</keyword>
<gene>
    <name evidence="2" type="ORF">K7J14_06755</name>
</gene>
<dbReference type="Proteomes" id="UP001198163">
    <property type="component" value="Unassembled WGS sequence"/>
</dbReference>
<evidence type="ECO:0000256" key="1">
    <source>
        <dbReference type="SAM" id="Coils"/>
    </source>
</evidence>
<proteinExistence type="predicted"/>
<reference evidence="2" key="1">
    <citation type="submission" date="2021-08" db="EMBL/GenBank/DDBJ databases">
        <title>Comparative analyses of Brucepasteria parasyntrophica and Teretinema zuelzerae.</title>
        <authorList>
            <person name="Song Y."/>
            <person name="Brune A."/>
        </authorList>
    </citation>
    <scope>NUCLEOTIDE SEQUENCE</scope>
    <source>
        <strain evidence="2">DSM 1903</strain>
    </source>
</reference>
<evidence type="ECO:0000313" key="2">
    <source>
        <dbReference type="EMBL" id="MCD1654403.1"/>
    </source>
</evidence>
<sequence>MATGRKKIIPVLLGLYAGAFGFAQQPARYSDVDLPLRSVSLFSSGVAFFEHRGTVAGNAEIELFFSESEMDDVLKSLTVIDAGSVKPSVAYESGDTARRTLESLRIDLSDSPDFPEILNRLKGEEIEVQTSVAAKGMLVGVDRVFNGEDLEGRVLYPKETEIWITVSASGVLQRFSLSEIKGIVFTDPVVNADLATALGIIKNGYSQDRKSVRILLPGTTSRTVSVSYVVASPVWKTSWRLSLAKDSGFLQGWALADNTSAQDWTSVSLSFLNGRPASFIQPLYTPVYVERPVVPLSNAGTARPESHSSGFSPLYAERAAPSPVDEQRLYKSAKAAELEADEYAYGYPEAAPSVENTSYDAVRGDRPGTLFRFTTDGEITVPRHRSIMVPLVQGAIEVEQFSLFSGAEASARGLVHPRFGARLRNNAGMSLPAGPVVVLEDGLYAGDALLDFVPEKGEGVISWGDDLSVTGAVFKSETRTTRAARISGGVLTLLKTTEYRTEYALKNTDSRDRTVLLEHPVRAGAELAEPKMSDSRTDDEYRFKFQLPAGAEQSFVVVEQRPAEERIAIIRLTTDSLLSYAASGEFSAELRSALERAAALKRDYESAQNEVHTLETSRDRLFATQERIRQNLSATGADTAQGKDYLMRLAASEKDIDEAEAGIESAMKIAEAKKAKFENYLAALVLK</sequence>
<accession>A0AAE3JIK7</accession>
<dbReference type="EMBL" id="JAINWA010000001">
    <property type="protein sequence ID" value="MCD1654403.1"/>
    <property type="molecule type" value="Genomic_DNA"/>
</dbReference>
<comment type="caution">
    <text evidence="2">The sequence shown here is derived from an EMBL/GenBank/DDBJ whole genome shotgun (WGS) entry which is preliminary data.</text>
</comment>
<evidence type="ECO:0000313" key="3">
    <source>
        <dbReference type="Proteomes" id="UP001198163"/>
    </source>
</evidence>